<evidence type="ECO:0000256" key="1">
    <source>
        <dbReference type="SAM" id="Phobius"/>
    </source>
</evidence>
<dbReference type="AlphaFoldDB" id="A0A6G7WHW5"/>
<dbReference type="Pfam" id="PF12679">
    <property type="entry name" value="ABC2_membrane_2"/>
    <property type="match status" value="1"/>
</dbReference>
<gene>
    <name evidence="2" type="ORF">G7058_07285</name>
</gene>
<dbReference type="GO" id="GO:0140359">
    <property type="term" value="F:ABC-type transporter activity"/>
    <property type="evidence" value="ECO:0007669"/>
    <property type="project" value="InterPro"/>
</dbReference>
<dbReference type="Proteomes" id="UP000501830">
    <property type="component" value="Chromosome"/>
</dbReference>
<keyword evidence="1" id="KW-1133">Transmembrane helix</keyword>
<proteinExistence type="predicted"/>
<dbReference type="KEGG" id="jpo:G7058_07285"/>
<feature type="transmembrane region" description="Helical" evidence="1">
    <location>
        <begin position="122"/>
        <end position="146"/>
    </location>
</feature>
<protein>
    <submittedName>
        <fullName evidence="2">ABC transporter permease subunit</fullName>
    </submittedName>
</protein>
<name>A0A6G7WHW5_9LACT</name>
<dbReference type="PANTHER" id="PTHR37305">
    <property type="entry name" value="INTEGRAL MEMBRANE PROTEIN-RELATED"/>
    <property type="match status" value="1"/>
</dbReference>
<keyword evidence="3" id="KW-1185">Reference proteome</keyword>
<reference evidence="2 3" key="1">
    <citation type="journal article" date="2017" name="Int. J. Syst. Evol. Microbiol.">
        <title>Jeotgalibaca porci sp. nov. and Jeotgalibaca arthritidis sp. nov., isolated from pigs, and emended description of the genus Jeotgalibaca.</title>
        <authorList>
            <person name="Zamora L."/>
            <person name="Perez-Sancho M."/>
            <person name="Dominguez L."/>
            <person name="Fernandez-Garayzabal J.F."/>
            <person name="Vela A.I."/>
        </authorList>
    </citation>
    <scope>NUCLEOTIDE SEQUENCE [LARGE SCALE GENOMIC DNA]</scope>
    <source>
        <strain evidence="2 3">CCUG 69148</strain>
    </source>
</reference>
<sequence length="262" mass="29825">MYIFKNELRRHRITTVAIGVILGLFMMIVITIYPAFSDDAQNMMAAFGDLSSFTNLLNIDITQLGSLEGYYGMEHDVLVNLTISVYAAMLGGNLLLKEEREHTSEFLLTHPVSRVRVIAEKLLASTVILLVVLLCVYSISLLTVYFSGQEVAAGIFFKIHLVSFLLYLNIHLLALGLVELVPYKNATLGTFVVVFLYALLVISNLKPDWEFLRWLTPFHYSSTSFIINTDTIPWKYIAANYAISFVFLFLGLYRYTKRDIDY</sequence>
<dbReference type="GO" id="GO:0005886">
    <property type="term" value="C:plasma membrane"/>
    <property type="evidence" value="ECO:0007669"/>
    <property type="project" value="UniProtKB-SubCell"/>
</dbReference>
<feature type="transmembrane region" description="Helical" evidence="1">
    <location>
        <begin position="234"/>
        <end position="253"/>
    </location>
</feature>
<dbReference type="RefSeq" id="WP_166062902.1">
    <property type="nucleotide sequence ID" value="NZ_CP049889.1"/>
</dbReference>
<organism evidence="2 3">
    <name type="scientific">Jeotgalibaca porci</name>
    <dbReference type="NCBI Taxonomy" id="1868793"/>
    <lineage>
        <taxon>Bacteria</taxon>
        <taxon>Bacillati</taxon>
        <taxon>Bacillota</taxon>
        <taxon>Bacilli</taxon>
        <taxon>Lactobacillales</taxon>
        <taxon>Carnobacteriaceae</taxon>
        <taxon>Jeotgalibaca</taxon>
    </lineage>
</organism>
<keyword evidence="1" id="KW-0812">Transmembrane</keyword>
<feature type="transmembrane region" description="Helical" evidence="1">
    <location>
        <begin position="77"/>
        <end position="96"/>
    </location>
</feature>
<dbReference type="PANTHER" id="PTHR37305:SF1">
    <property type="entry name" value="MEMBRANE PROTEIN"/>
    <property type="match status" value="1"/>
</dbReference>
<evidence type="ECO:0000313" key="2">
    <source>
        <dbReference type="EMBL" id="QIK51843.1"/>
    </source>
</evidence>
<feature type="transmembrane region" description="Helical" evidence="1">
    <location>
        <begin position="186"/>
        <end position="205"/>
    </location>
</feature>
<accession>A0A6G7WHW5</accession>
<dbReference type="GeneID" id="94553082"/>
<dbReference type="EMBL" id="CP049889">
    <property type="protein sequence ID" value="QIK51843.1"/>
    <property type="molecule type" value="Genomic_DNA"/>
</dbReference>
<evidence type="ECO:0000313" key="3">
    <source>
        <dbReference type="Proteomes" id="UP000501830"/>
    </source>
</evidence>
<keyword evidence="1" id="KW-0472">Membrane</keyword>
<feature type="transmembrane region" description="Helical" evidence="1">
    <location>
        <begin position="152"/>
        <end position="174"/>
    </location>
</feature>
<feature type="transmembrane region" description="Helical" evidence="1">
    <location>
        <begin position="12"/>
        <end position="36"/>
    </location>
</feature>